<dbReference type="InterPro" id="IPR037151">
    <property type="entry name" value="AlkB-like_sf"/>
</dbReference>
<organism evidence="2 3">
    <name type="scientific">Chitinimonas prasina</name>
    <dbReference type="NCBI Taxonomy" id="1434937"/>
    <lineage>
        <taxon>Bacteria</taxon>
        <taxon>Pseudomonadati</taxon>
        <taxon>Pseudomonadota</taxon>
        <taxon>Betaproteobacteria</taxon>
        <taxon>Neisseriales</taxon>
        <taxon>Chitinibacteraceae</taxon>
        <taxon>Chitinimonas</taxon>
    </lineage>
</organism>
<keyword evidence="3" id="KW-1185">Reference proteome</keyword>
<dbReference type="PROSITE" id="PS51471">
    <property type="entry name" value="FE2OG_OXY"/>
    <property type="match status" value="1"/>
</dbReference>
<dbReference type="Pfam" id="PF13532">
    <property type="entry name" value="2OG-FeII_Oxy_2"/>
    <property type="match status" value="1"/>
</dbReference>
<dbReference type="InterPro" id="IPR005123">
    <property type="entry name" value="Oxoglu/Fe-dep_dioxygenase_dom"/>
</dbReference>
<dbReference type="SUPFAM" id="SSF51197">
    <property type="entry name" value="Clavaminate synthase-like"/>
    <property type="match status" value="1"/>
</dbReference>
<dbReference type="Proteomes" id="UP001156706">
    <property type="component" value="Unassembled WGS sequence"/>
</dbReference>
<feature type="domain" description="Fe2OG dioxygenase" evidence="1">
    <location>
        <begin position="106"/>
        <end position="203"/>
    </location>
</feature>
<gene>
    <name evidence="2" type="ORF">GCM10007907_26220</name>
</gene>
<evidence type="ECO:0000313" key="3">
    <source>
        <dbReference type="Proteomes" id="UP001156706"/>
    </source>
</evidence>
<comment type="caution">
    <text evidence="2">The sequence shown here is derived from an EMBL/GenBank/DDBJ whole genome shotgun (WGS) entry which is preliminary data.</text>
</comment>
<dbReference type="PANTHER" id="PTHR31212">
    <property type="entry name" value="ALPHA-KETOGLUTARATE-DEPENDENT DIOXYGENASE ALKB HOMOLOG 3"/>
    <property type="match status" value="1"/>
</dbReference>
<dbReference type="PANTHER" id="PTHR31212:SF4">
    <property type="entry name" value="ALPHA-KETOGLUTARATE-DEPENDENT DIOXYGENASE ALKB HOMOLOG 3"/>
    <property type="match status" value="1"/>
</dbReference>
<proteinExistence type="predicted"/>
<name>A0ABQ5YFQ7_9NEIS</name>
<dbReference type="InterPro" id="IPR032854">
    <property type="entry name" value="ALKBH3"/>
</dbReference>
<reference evidence="3" key="1">
    <citation type="journal article" date="2019" name="Int. J. Syst. Evol. Microbiol.">
        <title>The Global Catalogue of Microorganisms (GCM) 10K type strain sequencing project: providing services to taxonomists for standard genome sequencing and annotation.</title>
        <authorList>
            <consortium name="The Broad Institute Genomics Platform"/>
            <consortium name="The Broad Institute Genome Sequencing Center for Infectious Disease"/>
            <person name="Wu L."/>
            <person name="Ma J."/>
        </authorList>
    </citation>
    <scope>NUCLEOTIDE SEQUENCE [LARGE SCALE GENOMIC DNA]</scope>
    <source>
        <strain evidence="3">NBRC 110044</strain>
    </source>
</reference>
<dbReference type="EMBL" id="BSOG01000003">
    <property type="protein sequence ID" value="GLR13832.1"/>
    <property type="molecule type" value="Genomic_DNA"/>
</dbReference>
<evidence type="ECO:0000259" key="1">
    <source>
        <dbReference type="PROSITE" id="PS51471"/>
    </source>
</evidence>
<accession>A0ABQ5YFQ7</accession>
<dbReference type="InterPro" id="IPR027450">
    <property type="entry name" value="AlkB-like"/>
</dbReference>
<sequence length="206" mass="22675">MARGLVAMQGDQPTQAAIPRLVGTTPSQQISMNPPAIALHPGIIPNPQSLFVHLKETVRWDERMKARKTASFGVPYDYSQLSYAPAPMPEELDALCSRIHSLLGFRPNNCLLNYYPDGNASMGFHSDSSEQLAPDTGVVIVSLGGERAISYQAKTDRAIHFSYVLTNGSLLYMSDQIQHDWLHAIPRQVGADERISVTFRSLLPGL</sequence>
<protein>
    <recommendedName>
        <fullName evidence="1">Fe2OG dioxygenase domain-containing protein</fullName>
    </recommendedName>
</protein>
<evidence type="ECO:0000313" key="2">
    <source>
        <dbReference type="EMBL" id="GLR13832.1"/>
    </source>
</evidence>
<dbReference type="Gene3D" id="2.60.120.590">
    <property type="entry name" value="Alpha-ketoglutarate-dependent dioxygenase AlkB-like"/>
    <property type="match status" value="1"/>
</dbReference>